<dbReference type="AlphaFoldDB" id="A0A917IHP0"/>
<reference evidence="6" key="1">
    <citation type="journal article" date="2014" name="Int. J. Syst. Evol. Microbiol.">
        <title>Complete genome sequence of Corynebacterium casei LMG S-19264T (=DSM 44701T), isolated from a smear-ripened cheese.</title>
        <authorList>
            <consortium name="US DOE Joint Genome Institute (JGI-PGF)"/>
            <person name="Walter F."/>
            <person name="Albersmeier A."/>
            <person name="Kalinowski J."/>
            <person name="Ruckert C."/>
        </authorList>
    </citation>
    <scope>NUCLEOTIDE SEQUENCE</scope>
    <source>
        <strain evidence="6">CGMCC 1.15794</strain>
    </source>
</reference>
<dbReference type="InterPro" id="IPR043594">
    <property type="entry name" value="HMGL"/>
</dbReference>
<name>A0A917IHP0_9MICO</name>
<feature type="region of interest" description="Disordered" evidence="4">
    <location>
        <begin position="1"/>
        <end position="25"/>
    </location>
</feature>
<reference evidence="6" key="2">
    <citation type="submission" date="2020-09" db="EMBL/GenBank/DDBJ databases">
        <authorList>
            <person name="Sun Q."/>
            <person name="Zhou Y."/>
        </authorList>
    </citation>
    <scope>NUCLEOTIDE SEQUENCE</scope>
    <source>
        <strain evidence="6">CGMCC 1.15794</strain>
    </source>
</reference>
<dbReference type="SUPFAM" id="SSF51569">
    <property type="entry name" value="Aldolase"/>
    <property type="match status" value="1"/>
</dbReference>
<evidence type="ECO:0000313" key="7">
    <source>
        <dbReference type="Proteomes" id="UP000657592"/>
    </source>
</evidence>
<dbReference type="GO" id="GO:0006552">
    <property type="term" value="P:L-leucine catabolic process"/>
    <property type="evidence" value="ECO:0007669"/>
    <property type="project" value="TreeGrafter"/>
</dbReference>
<organism evidence="6 7">
    <name type="scientific">Microbacterium album</name>
    <dbReference type="NCBI Taxonomy" id="2053191"/>
    <lineage>
        <taxon>Bacteria</taxon>
        <taxon>Bacillati</taxon>
        <taxon>Actinomycetota</taxon>
        <taxon>Actinomycetes</taxon>
        <taxon>Micrococcales</taxon>
        <taxon>Microbacteriaceae</taxon>
        <taxon>Microbacterium</taxon>
    </lineage>
</organism>
<dbReference type="PROSITE" id="PS50991">
    <property type="entry name" value="PYR_CT"/>
    <property type="match status" value="1"/>
</dbReference>
<dbReference type="InterPro" id="IPR013785">
    <property type="entry name" value="Aldolase_TIM"/>
</dbReference>
<dbReference type="GO" id="GO:0046872">
    <property type="term" value="F:metal ion binding"/>
    <property type="evidence" value="ECO:0007669"/>
    <property type="project" value="UniProtKB-KW"/>
</dbReference>
<dbReference type="InterPro" id="IPR000891">
    <property type="entry name" value="PYR_CT"/>
</dbReference>
<keyword evidence="3 6" id="KW-0456">Lyase</keyword>
<evidence type="ECO:0000313" key="6">
    <source>
        <dbReference type="EMBL" id="GGH46994.1"/>
    </source>
</evidence>
<dbReference type="GO" id="GO:0046951">
    <property type="term" value="P:ketone body biosynthetic process"/>
    <property type="evidence" value="ECO:0007669"/>
    <property type="project" value="TreeGrafter"/>
</dbReference>
<comment type="similarity">
    <text evidence="1">Belongs to the HMG-CoA lyase family.</text>
</comment>
<evidence type="ECO:0000256" key="3">
    <source>
        <dbReference type="ARBA" id="ARBA00023239"/>
    </source>
</evidence>
<keyword evidence="2" id="KW-0479">Metal-binding</keyword>
<proteinExistence type="inferred from homology"/>
<keyword evidence="7" id="KW-1185">Reference proteome</keyword>
<sequence length="330" mass="34197">MTDPIGGTRPADALPDTWHPAPQPVRDASLPARVRVYEVGPRDGLQAEPEILPAAVKAEFCRRLLDAGVSALEVTSFVPPRWVPQLADAEEVVAQVGDVPGRRLVSLVPNLRGLERALAAGVTEVAVVVSATESFARANLNNTVRGAIDAASDVAAAAADRGVPVRGYVSMSFGDPWEGPVPHERVATIAAELAGAGAAAIALGDTIGTATPSHIERVVNLTADAGVPREALALHLHDTYGQALGNVQAGLRAGVTEFDASTGGLGRCPYAKGATGNLATEDLVWLLHGLGIETGLDLEQLVRTTQWMSRRLGRPLPSRVAAALTAAGVA</sequence>
<dbReference type="Pfam" id="PF00682">
    <property type="entry name" value="HMGL-like"/>
    <property type="match status" value="1"/>
</dbReference>
<dbReference type="PANTHER" id="PTHR42738:SF7">
    <property type="entry name" value="HYDROXYMETHYLGLUTARYL-COA LYASE"/>
    <property type="match status" value="1"/>
</dbReference>
<dbReference type="Proteomes" id="UP000657592">
    <property type="component" value="Unassembled WGS sequence"/>
</dbReference>
<comment type="caution">
    <text evidence="6">The sequence shown here is derived from an EMBL/GenBank/DDBJ whole genome shotgun (WGS) entry which is preliminary data.</text>
</comment>
<accession>A0A917IHP0</accession>
<dbReference type="NCBIfam" id="NF004283">
    <property type="entry name" value="PRK05692.1"/>
    <property type="match status" value="1"/>
</dbReference>
<evidence type="ECO:0000259" key="5">
    <source>
        <dbReference type="PROSITE" id="PS50991"/>
    </source>
</evidence>
<gene>
    <name evidence="6" type="primary">hmgL</name>
    <name evidence="6" type="ORF">GCM10010921_23420</name>
</gene>
<evidence type="ECO:0000256" key="4">
    <source>
        <dbReference type="SAM" id="MobiDB-lite"/>
    </source>
</evidence>
<dbReference type="PANTHER" id="PTHR42738">
    <property type="entry name" value="HYDROXYMETHYLGLUTARYL-COA LYASE"/>
    <property type="match status" value="1"/>
</dbReference>
<feature type="domain" description="Pyruvate carboxyltransferase" evidence="5">
    <location>
        <begin position="34"/>
        <end position="302"/>
    </location>
</feature>
<evidence type="ECO:0000256" key="2">
    <source>
        <dbReference type="ARBA" id="ARBA00022723"/>
    </source>
</evidence>
<protein>
    <submittedName>
        <fullName evidence="6">Hydroxymethylglutaryl-CoA lyase</fullName>
    </submittedName>
</protein>
<dbReference type="GO" id="GO:0004419">
    <property type="term" value="F:hydroxymethylglutaryl-CoA lyase activity"/>
    <property type="evidence" value="ECO:0007669"/>
    <property type="project" value="TreeGrafter"/>
</dbReference>
<dbReference type="EMBL" id="BMJY01000011">
    <property type="protein sequence ID" value="GGH46994.1"/>
    <property type="molecule type" value="Genomic_DNA"/>
</dbReference>
<dbReference type="FunFam" id="3.20.20.70:FF:000071">
    <property type="entry name" value="Hydroxymethylglutaryl-CoA lyase"/>
    <property type="match status" value="1"/>
</dbReference>
<dbReference type="CDD" id="cd07938">
    <property type="entry name" value="DRE_TIM_HMGL"/>
    <property type="match status" value="1"/>
</dbReference>
<dbReference type="RefSeq" id="WP_188756484.1">
    <property type="nucleotide sequence ID" value="NZ_BMJY01000011.1"/>
</dbReference>
<evidence type="ECO:0000256" key="1">
    <source>
        <dbReference type="ARBA" id="ARBA00009405"/>
    </source>
</evidence>
<dbReference type="Gene3D" id="3.20.20.70">
    <property type="entry name" value="Aldolase class I"/>
    <property type="match status" value="1"/>
</dbReference>